<dbReference type="EMBL" id="SNWM01000002">
    <property type="protein sequence ID" value="TDO23030.1"/>
    <property type="molecule type" value="Genomic_DNA"/>
</dbReference>
<organism evidence="1 2">
    <name type="scientific">Pedobacter duraquae</name>
    <dbReference type="NCBI Taxonomy" id="425511"/>
    <lineage>
        <taxon>Bacteria</taxon>
        <taxon>Pseudomonadati</taxon>
        <taxon>Bacteroidota</taxon>
        <taxon>Sphingobacteriia</taxon>
        <taxon>Sphingobacteriales</taxon>
        <taxon>Sphingobacteriaceae</taxon>
        <taxon>Pedobacter</taxon>
    </lineage>
</organism>
<sequence length="290" mass="33214">MKGLLLLLSMLLIWLLCSSWGFYAHTQINYLAVFCLPPQPGRFFKSHINYLRAHAVDPDMRRYADTLEAPRHYLDVELYESNIDSIPRRWNDALKKYGLSKLHAQGILPWQIHISYLRLVGAFEEQDSAKILKSAADLGHYIADAHVPLHTTENHNGQLTNQAGIHAFWESRIPELFGDRYNFLVGRAQYISGPLQKSWAIVSHTHSLVDSTLKMEAGLGFKERQKYEFSKRKGKLLKQYSRSYALAYSNAMNNMVEKQMSAAVLAIASFWYSAWIDAGQPDMNHWASPP</sequence>
<dbReference type="SUPFAM" id="SSF48537">
    <property type="entry name" value="Phospholipase C/P1 nuclease"/>
    <property type="match status" value="1"/>
</dbReference>
<dbReference type="Proteomes" id="UP000295499">
    <property type="component" value="Unassembled WGS sequence"/>
</dbReference>
<evidence type="ECO:0000313" key="2">
    <source>
        <dbReference type="Proteomes" id="UP000295499"/>
    </source>
</evidence>
<comment type="caution">
    <text evidence="1">The sequence shown here is derived from an EMBL/GenBank/DDBJ whole genome shotgun (WGS) entry which is preliminary data.</text>
</comment>
<proteinExistence type="predicted"/>
<dbReference type="RefSeq" id="WP_133554876.1">
    <property type="nucleotide sequence ID" value="NZ_SNWM01000002.1"/>
</dbReference>
<dbReference type="OrthoDB" id="267579at2"/>
<gene>
    <name evidence="1" type="ORF">CLV32_2016</name>
</gene>
<dbReference type="CDD" id="cd10981">
    <property type="entry name" value="ZnPC_S1P1"/>
    <property type="match status" value="1"/>
</dbReference>
<reference evidence="1 2" key="1">
    <citation type="submission" date="2019-03" db="EMBL/GenBank/DDBJ databases">
        <title>Genomic Encyclopedia of Archaeal and Bacterial Type Strains, Phase II (KMG-II): from individual species to whole genera.</title>
        <authorList>
            <person name="Goeker M."/>
        </authorList>
    </citation>
    <scope>NUCLEOTIDE SEQUENCE [LARGE SCALE GENOMIC DNA]</scope>
    <source>
        <strain evidence="1 2">DSM 19034</strain>
    </source>
</reference>
<evidence type="ECO:0000313" key="1">
    <source>
        <dbReference type="EMBL" id="TDO23030.1"/>
    </source>
</evidence>
<dbReference type="AlphaFoldDB" id="A0A4R6ILL2"/>
<keyword evidence="2" id="KW-1185">Reference proteome</keyword>
<name>A0A4R6ILL2_9SPHI</name>
<dbReference type="GO" id="GO:0016788">
    <property type="term" value="F:hydrolase activity, acting on ester bonds"/>
    <property type="evidence" value="ECO:0007669"/>
    <property type="project" value="InterPro"/>
</dbReference>
<dbReference type="InterPro" id="IPR008947">
    <property type="entry name" value="PLipase_C/P1_nuclease_dom_sf"/>
</dbReference>
<accession>A0A4R6ILL2</accession>
<dbReference type="Gene3D" id="1.10.575.10">
    <property type="entry name" value="P1 Nuclease"/>
    <property type="match status" value="1"/>
</dbReference>
<protein>
    <submittedName>
        <fullName evidence="1">Zinc dependent phospholipase C</fullName>
    </submittedName>
</protein>